<feature type="compositionally biased region" description="Pro residues" evidence="1">
    <location>
        <begin position="182"/>
        <end position="192"/>
    </location>
</feature>
<gene>
    <name evidence="2" type="ORF">KVT40_004119</name>
</gene>
<feature type="compositionally biased region" description="Basic residues" evidence="1">
    <location>
        <begin position="373"/>
        <end position="386"/>
    </location>
</feature>
<feature type="compositionally biased region" description="Basic and acidic residues" evidence="1">
    <location>
        <begin position="629"/>
        <end position="641"/>
    </location>
</feature>
<sequence length="655" mass="71765">MTTVNQDYAPHRARRSHSPHLPPIQDSQSQQATINDQWTHAWRELQQQVHHNTVSLEAQRSHISELHDAMRSLHSEVGSIWKHLEAVRDEVQTRLDVVRPEKQDVDVLTQHLQTVDRKASEIDGLKVQLEIMTQRLRRLEEQQQTAGPPIPLSSYHQQGPPHAYTTQQPHGTPSTEYRASQPAPPAERPPPSQQQQQHHSEPRRDEYTTGPDARSVPGFRALDPSSGVTSWRAASALATGQHAAVPHEAAAPAPHHDVAHSSGWAAVNANHGKRPASIDATAHDASAPASPKRQKLATLMPRSSIGEVNAAYPHPDPSQLRRAGSGDSQAHFPGAPVAGQPIKFVPFPPNVEAAEAQQEACRAEHAASESARGRARGARSRGRGRKSGSVGDRDDIEMRQEYARSDWGGSQDGYHRQPHHAYTMSPQDPQRGRDIQPVGHLPADNASQYSSGAPETPSPAFQDSGKKSRTKPTRNANGILIRKDGRPDMRSISSAQNLRKVHAKKEAERNGEMADPTSATSSNPNSAHNDDKSSVMDGSVTESPVTPTGEGVDKRERGGTGMGFAAINGGKEGYQREEQVVRETQGQGPREERLEQERGRSLSREAPREFKQEKMADGDTQMAGSVMMDRAEVQARERQEMVPEMARVEPAGITA</sequence>
<dbReference type="EMBL" id="JAESVG020000004">
    <property type="protein sequence ID" value="KAG8628246.1"/>
    <property type="molecule type" value="Genomic_DNA"/>
</dbReference>
<evidence type="ECO:0000313" key="2">
    <source>
        <dbReference type="EMBL" id="KAG8628246.1"/>
    </source>
</evidence>
<accession>A0A8K0PFU5</accession>
<keyword evidence="3" id="KW-1185">Reference proteome</keyword>
<dbReference type="AlphaFoldDB" id="A0A8K0PFU5"/>
<protein>
    <submittedName>
        <fullName evidence="2">Uncharacterized protein</fullName>
    </submittedName>
</protein>
<feature type="compositionally biased region" description="Basic and acidic residues" evidence="1">
    <location>
        <begin position="198"/>
        <end position="207"/>
    </location>
</feature>
<feature type="region of interest" description="Disordered" evidence="1">
    <location>
        <begin position="1"/>
        <end position="29"/>
    </location>
</feature>
<comment type="caution">
    <text evidence="2">The sequence shown here is derived from an EMBL/GenBank/DDBJ whole genome shotgun (WGS) entry which is preliminary data.</text>
</comment>
<feature type="region of interest" description="Disordered" evidence="1">
    <location>
        <begin position="140"/>
        <end position="227"/>
    </location>
</feature>
<dbReference type="OrthoDB" id="5396360at2759"/>
<dbReference type="Proteomes" id="UP000809789">
    <property type="component" value="Unassembled WGS sequence"/>
</dbReference>
<feature type="region of interest" description="Disordered" evidence="1">
    <location>
        <begin position="307"/>
        <end position="343"/>
    </location>
</feature>
<feature type="compositionally biased region" description="Polar residues" evidence="1">
    <location>
        <begin position="164"/>
        <end position="177"/>
    </location>
</feature>
<feature type="compositionally biased region" description="Basic and acidic residues" evidence="1">
    <location>
        <begin position="589"/>
        <end position="617"/>
    </location>
</feature>
<organism evidence="2 3">
    <name type="scientific">Elsinoe batatas</name>
    <dbReference type="NCBI Taxonomy" id="2601811"/>
    <lineage>
        <taxon>Eukaryota</taxon>
        <taxon>Fungi</taxon>
        <taxon>Dikarya</taxon>
        <taxon>Ascomycota</taxon>
        <taxon>Pezizomycotina</taxon>
        <taxon>Dothideomycetes</taxon>
        <taxon>Dothideomycetidae</taxon>
        <taxon>Myriangiales</taxon>
        <taxon>Elsinoaceae</taxon>
        <taxon>Elsinoe</taxon>
    </lineage>
</organism>
<reference evidence="2" key="1">
    <citation type="submission" date="2021-07" db="EMBL/GenBank/DDBJ databases">
        <title>Elsinoe batatas strain:CRI-CJ2 Genome sequencing and assembly.</title>
        <authorList>
            <person name="Huang L."/>
        </authorList>
    </citation>
    <scope>NUCLEOTIDE SEQUENCE</scope>
    <source>
        <strain evidence="2">CRI-CJ2</strain>
    </source>
</reference>
<feature type="region of interest" description="Disordered" evidence="1">
    <location>
        <begin position="355"/>
        <end position="655"/>
    </location>
</feature>
<evidence type="ECO:0000313" key="3">
    <source>
        <dbReference type="Proteomes" id="UP000809789"/>
    </source>
</evidence>
<evidence type="ECO:0000256" key="1">
    <source>
        <dbReference type="SAM" id="MobiDB-lite"/>
    </source>
</evidence>
<name>A0A8K0PFU5_9PEZI</name>
<feature type="compositionally biased region" description="Polar residues" evidence="1">
    <location>
        <begin position="517"/>
        <end position="527"/>
    </location>
</feature>
<feature type="compositionally biased region" description="Basic and acidic residues" evidence="1">
    <location>
        <begin position="391"/>
        <end position="404"/>
    </location>
</feature>
<proteinExistence type="predicted"/>